<protein>
    <submittedName>
        <fullName evidence="1">Uncharacterized protein</fullName>
    </submittedName>
</protein>
<dbReference type="RefSeq" id="WP_281836013.1">
    <property type="nucleotide sequence ID" value="NZ_BSDY01000009.1"/>
</dbReference>
<sequence>MEVINLIEAIKDDRREVFREMVAEEGIRKSLSSLSEIIGCRAYFTIDGEGNIKRKPMNYTLLLGAFSRNQEKLGDMFFELANPVERVKHKKIERLSREDLGKLNRNFFKILANGNVDFAKRYAKELYLRDREGFFKKLFHYTLMEEMDSQKALMALALKKLIWDEYDDNIMNAAMTYLATVRSDFRVYEEVKGTSGVSKEKVLAAIENLKAGGSKEELNLLAYLRVLGEYSYTNEGKFIEIAQKRLEEISQGRKTEANYYEIEIIKGL</sequence>
<evidence type="ECO:0000313" key="2">
    <source>
        <dbReference type="Proteomes" id="UP001144471"/>
    </source>
</evidence>
<dbReference type="Proteomes" id="UP001144471">
    <property type="component" value="Unassembled WGS sequence"/>
</dbReference>
<comment type="caution">
    <text evidence="1">The sequence shown here is derived from an EMBL/GenBank/DDBJ whole genome shotgun (WGS) entry which is preliminary data.</text>
</comment>
<name>A0A9W6GKA7_9FUSO</name>
<organism evidence="1 2">
    <name type="scientific">Propionigenium maris DSM 9537</name>
    <dbReference type="NCBI Taxonomy" id="1123000"/>
    <lineage>
        <taxon>Bacteria</taxon>
        <taxon>Fusobacteriati</taxon>
        <taxon>Fusobacteriota</taxon>
        <taxon>Fusobacteriia</taxon>
        <taxon>Fusobacteriales</taxon>
        <taxon>Fusobacteriaceae</taxon>
        <taxon>Propionigenium</taxon>
    </lineage>
</organism>
<accession>A0A9W6GKA7</accession>
<gene>
    <name evidence="1" type="ORF">PM10SUCC1_22230</name>
</gene>
<reference evidence="1" key="1">
    <citation type="submission" date="2022-12" db="EMBL/GenBank/DDBJ databases">
        <title>Reference genome sequencing for broad-spectrum identification of bacterial and archaeal isolates by mass spectrometry.</title>
        <authorList>
            <person name="Sekiguchi Y."/>
            <person name="Tourlousse D.M."/>
        </authorList>
    </citation>
    <scope>NUCLEOTIDE SEQUENCE</scope>
    <source>
        <strain evidence="1">10succ1</strain>
    </source>
</reference>
<dbReference type="EMBL" id="BSDY01000009">
    <property type="protein sequence ID" value="GLI56709.1"/>
    <property type="molecule type" value="Genomic_DNA"/>
</dbReference>
<keyword evidence="2" id="KW-1185">Reference proteome</keyword>
<evidence type="ECO:0000313" key="1">
    <source>
        <dbReference type="EMBL" id="GLI56709.1"/>
    </source>
</evidence>
<dbReference type="AlphaFoldDB" id="A0A9W6GKA7"/>
<proteinExistence type="predicted"/>